<comment type="caution">
    <text evidence="2">The sequence shown here is derived from an EMBL/GenBank/DDBJ whole genome shotgun (WGS) entry which is preliminary data.</text>
</comment>
<name>A0A7J0EMM5_9ERIC</name>
<protein>
    <submittedName>
        <fullName evidence="2">Uncharacterized protein</fullName>
    </submittedName>
</protein>
<feature type="transmembrane region" description="Helical" evidence="1">
    <location>
        <begin position="169"/>
        <end position="195"/>
    </location>
</feature>
<dbReference type="PANTHER" id="PTHR43486:SF1">
    <property type="entry name" value="LIPID II FLIPPASE MURJ-RELATED"/>
    <property type="match status" value="1"/>
</dbReference>
<keyword evidence="1" id="KW-0472">Membrane</keyword>
<proteinExistence type="predicted"/>
<evidence type="ECO:0000313" key="2">
    <source>
        <dbReference type="EMBL" id="GFY87239.1"/>
    </source>
</evidence>
<dbReference type="AlphaFoldDB" id="A0A7J0EMM5"/>
<accession>A0A7J0EMM5</accession>
<gene>
    <name evidence="2" type="ORF">Acr_05g0008780</name>
</gene>
<dbReference type="Proteomes" id="UP000585474">
    <property type="component" value="Unassembled WGS sequence"/>
</dbReference>
<evidence type="ECO:0000256" key="1">
    <source>
        <dbReference type="SAM" id="Phobius"/>
    </source>
</evidence>
<organism evidence="2 3">
    <name type="scientific">Actinidia rufa</name>
    <dbReference type="NCBI Taxonomy" id="165716"/>
    <lineage>
        <taxon>Eukaryota</taxon>
        <taxon>Viridiplantae</taxon>
        <taxon>Streptophyta</taxon>
        <taxon>Embryophyta</taxon>
        <taxon>Tracheophyta</taxon>
        <taxon>Spermatophyta</taxon>
        <taxon>Magnoliopsida</taxon>
        <taxon>eudicotyledons</taxon>
        <taxon>Gunneridae</taxon>
        <taxon>Pentapetalae</taxon>
        <taxon>asterids</taxon>
        <taxon>Ericales</taxon>
        <taxon>Actinidiaceae</taxon>
        <taxon>Actinidia</taxon>
    </lineage>
</organism>
<keyword evidence="1" id="KW-0812">Transmembrane</keyword>
<dbReference type="PANTHER" id="PTHR43486">
    <property type="entry name" value="LIPID II FLIPPASE MURJ-RELATED"/>
    <property type="match status" value="1"/>
</dbReference>
<keyword evidence="1" id="KW-1133">Transmembrane helix</keyword>
<reference evidence="2 3" key="1">
    <citation type="submission" date="2019-07" db="EMBL/GenBank/DDBJ databases">
        <title>De Novo Assembly of kiwifruit Actinidia rufa.</title>
        <authorList>
            <person name="Sugita-Konishi S."/>
            <person name="Sato K."/>
            <person name="Mori E."/>
            <person name="Abe Y."/>
            <person name="Kisaki G."/>
            <person name="Hamano K."/>
            <person name="Suezawa K."/>
            <person name="Otani M."/>
            <person name="Fukuda T."/>
            <person name="Manabe T."/>
            <person name="Gomi K."/>
            <person name="Tabuchi M."/>
            <person name="Akimitsu K."/>
            <person name="Kataoka I."/>
        </authorList>
    </citation>
    <scope>NUCLEOTIDE SEQUENCE [LARGE SCALE GENOMIC DNA]</scope>
    <source>
        <strain evidence="3">cv. Fuchu</strain>
    </source>
</reference>
<sequence length="221" mass="23909">MESALLNVRIVPFSPTQRFSPRVDPLRVTSLSVSRTQSLTPTPSLHRFTQIQKFLRSKEPLSFPIGSPKSSSNDAFESETKIEDDKYSSNINLKPSGRGLVQNAASIGLATFTSKLLGLVREITVASVFGIGPVATAFKYAYVLPGFSAALLGVSYQRSAGAGCFNIQIFVFFLVGGLIGALVLVTAEFIIHIYAPGLWILAEGRITREIAIAQVCLLRLS</sequence>
<dbReference type="OrthoDB" id="2018828at2759"/>
<evidence type="ECO:0000313" key="3">
    <source>
        <dbReference type="Proteomes" id="UP000585474"/>
    </source>
</evidence>
<keyword evidence="3" id="KW-1185">Reference proteome</keyword>
<dbReference type="EMBL" id="BJWL01000005">
    <property type="protein sequence ID" value="GFY87239.1"/>
    <property type="molecule type" value="Genomic_DNA"/>
</dbReference>